<dbReference type="STRING" id="763665.A0A2G5B4C4"/>
<evidence type="ECO:0008006" key="3">
    <source>
        <dbReference type="Google" id="ProtNLM"/>
    </source>
</evidence>
<name>A0A2G5B4C4_COERN</name>
<proteinExistence type="predicted"/>
<dbReference type="PANTHER" id="PTHR21310">
    <property type="entry name" value="AMINOGLYCOSIDE PHOSPHOTRANSFERASE-RELATED-RELATED"/>
    <property type="match status" value="1"/>
</dbReference>
<evidence type="ECO:0000313" key="2">
    <source>
        <dbReference type="Proteomes" id="UP000242474"/>
    </source>
</evidence>
<keyword evidence="2" id="KW-1185">Reference proteome</keyword>
<dbReference type="OrthoDB" id="5327538at2759"/>
<dbReference type="AlphaFoldDB" id="A0A2G5B4C4"/>
<reference evidence="1 2" key="1">
    <citation type="journal article" date="2015" name="Genome Biol. Evol.">
        <title>Phylogenomic analyses indicate that early fungi evolved digesting cell walls of algal ancestors of land plants.</title>
        <authorList>
            <person name="Chang Y."/>
            <person name="Wang S."/>
            <person name="Sekimoto S."/>
            <person name="Aerts A.L."/>
            <person name="Choi C."/>
            <person name="Clum A."/>
            <person name="LaButti K.M."/>
            <person name="Lindquist E.A."/>
            <person name="Yee Ngan C."/>
            <person name="Ohm R.A."/>
            <person name="Salamov A.A."/>
            <person name="Grigoriev I.V."/>
            <person name="Spatafora J.W."/>
            <person name="Berbee M.L."/>
        </authorList>
    </citation>
    <scope>NUCLEOTIDE SEQUENCE [LARGE SCALE GENOMIC DNA]</scope>
    <source>
        <strain evidence="1 2">NRRL 1564</strain>
    </source>
</reference>
<sequence length="603" mass="67730">MCSRIQTQFMTSSLSQHPSPGLRNKASAPAFTTADYFDAFSSIDRNIRDLIDGCPQVPDTADWLPCATETAIHGLESPVSTAPSQLLPPLSAVDSSKEYAALPPSLNISCHDVDDDEEAIVAFLCSCLPHYEGTAPIYYDDLDNSLNAYLESTWGDDDDVLGGEEHVPDSAWDTSELLQTPDKHDFPPSPQTLPGFSINDARIFTYERRIDFDELLLVIRDAVAPDKDVTDFRVGQLKETDFMLLYEVALVSESVLGWVVQIPKHDVPQGVLESEVLSVAYVGENTSIPVSDVLAYNFSADNPIGVPYVILQRMAGEPLSDHWTHLGARQKRKVLDHIAEIVVQLSRLTFPAIGSLIIANGSLAIGPLLHARQCENGYVQLDTIITGSNQSATHRYGPFTSTCTYYHAMIRASLDALQLLEEFTATEPSLSQIELETYASLVDQFVVNDDCFVLMPESLDFHHFLIDPQTCNITAVVDWTFCGTRPLTSLVQPPPFTFDDTPRWEPTRLDARLAYRRNLVRYRQWFKAGLQKKAWASLGTSKSREMADLVRFGYWRFKFESDICENVQYTNPWTFRAIWEHFHDKQEFAVWVATAQARNLRLV</sequence>
<organism evidence="1 2">
    <name type="scientific">Coemansia reversa (strain ATCC 12441 / NRRL 1564)</name>
    <dbReference type="NCBI Taxonomy" id="763665"/>
    <lineage>
        <taxon>Eukaryota</taxon>
        <taxon>Fungi</taxon>
        <taxon>Fungi incertae sedis</taxon>
        <taxon>Zoopagomycota</taxon>
        <taxon>Kickxellomycotina</taxon>
        <taxon>Kickxellomycetes</taxon>
        <taxon>Kickxellales</taxon>
        <taxon>Kickxellaceae</taxon>
        <taxon>Coemansia</taxon>
    </lineage>
</organism>
<dbReference type="PANTHER" id="PTHR21310:SF15">
    <property type="entry name" value="AMINOGLYCOSIDE PHOSPHOTRANSFERASE DOMAIN-CONTAINING PROTEIN"/>
    <property type="match status" value="1"/>
</dbReference>
<dbReference type="EMBL" id="KZ303526">
    <property type="protein sequence ID" value="PIA13841.1"/>
    <property type="molecule type" value="Genomic_DNA"/>
</dbReference>
<dbReference type="InterPro" id="IPR051678">
    <property type="entry name" value="AGP_Transferase"/>
</dbReference>
<accession>A0A2G5B4C4</accession>
<dbReference type="Proteomes" id="UP000242474">
    <property type="component" value="Unassembled WGS sequence"/>
</dbReference>
<gene>
    <name evidence="1" type="ORF">COEREDRAFT_83208</name>
</gene>
<protein>
    <recommendedName>
        <fullName evidence="3">Aminoglycoside phosphotransferase domain-containing protein</fullName>
    </recommendedName>
</protein>
<evidence type="ECO:0000313" key="1">
    <source>
        <dbReference type="EMBL" id="PIA13841.1"/>
    </source>
</evidence>